<comment type="similarity">
    <text evidence="1">Belongs to the LytR/CpsA/Psr (LCP) family.</text>
</comment>
<dbReference type="PANTHER" id="PTHR33392">
    <property type="entry name" value="POLYISOPRENYL-TEICHOIC ACID--PEPTIDOGLYCAN TEICHOIC ACID TRANSFERASE TAGU"/>
    <property type="match status" value="1"/>
</dbReference>
<comment type="caution">
    <text evidence="5">The sequence shown here is derived from an EMBL/GenBank/DDBJ whole genome shotgun (WGS) entry which is preliminary data.</text>
</comment>
<sequence>MASHDAHEYYEDDAPRRGGRRRRGGCIVLIIAAVLVIGALVAAGLYLTSIGRSFDQQSEKFDDSFPDEQNRPEDDDATNILLLGSDSGGGSGENEDLPMVPNSGRSDTMMLIHIPEDGDDVQLMSIMRDTWVEIPGHGEHKINAALSLGGVPLTVETVESLFDVRVDHVAAIDLEGFTGLVDTLDGVTVDSPAAFETNDYSFAEGEQELDSDQAMQFVRERYSFDDGDFQRVRNQQAFMEGVMDEVLTPSNLANPARVQDLVDDLAPYITVDDTLDSWELAQMGWHLRSVRSGDVTMFTLPVDGFGRSGDGQSILLRDDTAIEEIGEAMREDRLQEYVEDNDL</sequence>
<dbReference type="RefSeq" id="WP_310547527.1">
    <property type="nucleotide sequence ID" value="NZ_JAVKGR010000002.1"/>
</dbReference>
<keyword evidence="3" id="KW-0812">Transmembrane</keyword>
<evidence type="ECO:0000256" key="2">
    <source>
        <dbReference type="SAM" id="MobiDB-lite"/>
    </source>
</evidence>
<feature type="domain" description="Cell envelope-related transcriptional attenuator" evidence="4">
    <location>
        <begin position="105"/>
        <end position="246"/>
    </location>
</feature>
<accession>A0ABU2DQE0</accession>
<dbReference type="Gene3D" id="3.40.630.190">
    <property type="entry name" value="LCP protein"/>
    <property type="match status" value="1"/>
</dbReference>
<protein>
    <submittedName>
        <fullName evidence="5">LCP family protein</fullName>
    </submittedName>
</protein>
<evidence type="ECO:0000313" key="5">
    <source>
        <dbReference type="EMBL" id="MDR8018535.1"/>
    </source>
</evidence>
<reference evidence="5 6" key="1">
    <citation type="submission" date="2023-09" db="EMBL/GenBank/DDBJ databases">
        <title>Description of three actinobacteria isolated from air of manufacturing shop in a pharmaceutical factory.</title>
        <authorList>
            <person name="Zhang D.-F."/>
        </authorList>
    </citation>
    <scope>NUCLEOTIDE SEQUENCE [LARGE SCALE GENOMIC DNA]</scope>
    <source>
        <strain evidence="5 6">LY-0111</strain>
    </source>
</reference>
<dbReference type="PANTHER" id="PTHR33392:SF6">
    <property type="entry name" value="POLYISOPRENYL-TEICHOIC ACID--PEPTIDOGLYCAN TEICHOIC ACID TRANSFERASE TAGU"/>
    <property type="match status" value="1"/>
</dbReference>
<feature type="transmembrane region" description="Helical" evidence="3">
    <location>
        <begin position="26"/>
        <end position="47"/>
    </location>
</feature>
<feature type="compositionally biased region" description="Basic and acidic residues" evidence="2">
    <location>
        <begin position="58"/>
        <end position="72"/>
    </location>
</feature>
<evidence type="ECO:0000256" key="1">
    <source>
        <dbReference type="ARBA" id="ARBA00006068"/>
    </source>
</evidence>
<feature type="region of interest" description="Disordered" evidence="2">
    <location>
        <begin position="58"/>
        <end position="78"/>
    </location>
</feature>
<dbReference type="Proteomes" id="UP001251870">
    <property type="component" value="Unassembled WGS sequence"/>
</dbReference>
<dbReference type="Pfam" id="PF03816">
    <property type="entry name" value="LytR_cpsA_psr"/>
    <property type="match status" value="1"/>
</dbReference>
<evidence type="ECO:0000313" key="6">
    <source>
        <dbReference type="Proteomes" id="UP001251870"/>
    </source>
</evidence>
<dbReference type="NCBIfam" id="TIGR00350">
    <property type="entry name" value="lytR_cpsA_psr"/>
    <property type="match status" value="1"/>
</dbReference>
<dbReference type="EMBL" id="JAVKGR010000002">
    <property type="protein sequence ID" value="MDR8018535.1"/>
    <property type="molecule type" value="Genomic_DNA"/>
</dbReference>
<keyword evidence="3" id="KW-1133">Transmembrane helix</keyword>
<name>A0ABU2DQE0_9MICC</name>
<keyword evidence="6" id="KW-1185">Reference proteome</keyword>
<proteinExistence type="inferred from homology"/>
<organism evidence="5 6">
    <name type="scientific">Nesterenkonia aerolata</name>
    <dbReference type="NCBI Taxonomy" id="3074079"/>
    <lineage>
        <taxon>Bacteria</taxon>
        <taxon>Bacillati</taxon>
        <taxon>Actinomycetota</taxon>
        <taxon>Actinomycetes</taxon>
        <taxon>Micrococcales</taxon>
        <taxon>Micrococcaceae</taxon>
        <taxon>Nesterenkonia</taxon>
    </lineage>
</organism>
<gene>
    <name evidence="5" type="ORF">RIL96_03020</name>
</gene>
<dbReference type="InterPro" id="IPR050922">
    <property type="entry name" value="LytR/CpsA/Psr_CW_biosynth"/>
</dbReference>
<dbReference type="InterPro" id="IPR004474">
    <property type="entry name" value="LytR_CpsA_psr"/>
</dbReference>
<keyword evidence="3" id="KW-0472">Membrane</keyword>
<evidence type="ECO:0000259" key="4">
    <source>
        <dbReference type="Pfam" id="PF03816"/>
    </source>
</evidence>
<evidence type="ECO:0000256" key="3">
    <source>
        <dbReference type="SAM" id="Phobius"/>
    </source>
</evidence>